<dbReference type="Pfam" id="PF24179">
    <property type="entry name" value="NTE_Ploop"/>
    <property type="match status" value="1"/>
</dbReference>
<dbReference type="GO" id="GO:0004622">
    <property type="term" value="F:phosphatidylcholine lysophospholipase activity"/>
    <property type="evidence" value="ECO:0007669"/>
    <property type="project" value="UniProtKB-EC"/>
</dbReference>
<feature type="region of interest" description="Disordered" evidence="13">
    <location>
        <begin position="468"/>
        <end position="515"/>
    </location>
</feature>
<feature type="domain" description="Cyclic nucleotide-binding" evidence="15">
    <location>
        <begin position="332"/>
        <end position="426"/>
    </location>
</feature>
<dbReference type="EC" id="3.1.1.5" evidence="3"/>
<feature type="compositionally biased region" description="Basic and acidic residues" evidence="13">
    <location>
        <begin position="163"/>
        <end position="176"/>
    </location>
</feature>
<keyword evidence="10 12" id="KW-0443">Lipid metabolism</keyword>
<feature type="compositionally biased region" description="Acidic residues" evidence="13">
    <location>
        <begin position="1400"/>
        <end position="1416"/>
    </location>
</feature>
<feature type="domain" description="PNPLA" evidence="16">
    <location>
        <begin position="1014"/>
        <end position="1179"/>
    </location>
</feature>
<dbReference type="Proteomes" id="UP000887566">
    <property type="component" value="Unplaced"/>
</dbReference>
<keyword evidence="9 14" id="KW-1133">Transmembrane helix</keyword>
<dbReference type="Pfam" id="PF01734">
    <property type="entry name" value="Patatin"/>
    <property type="match status" value="1"/>
</dbReference>
<dbReference type="Gene3D" id="2.60.120.10">
    <property type="entry name" value="Jelly Rolls"/>
    <property type="match status" value="3"/>
</dbReference>
<evidence type="ECO:0000256" key="8">
    <source>
        <dbReference type="ARBA" id="ARBA00022963"/>
    </source>
</evidence>
<evidence type="ECO:0000256" key="14">
    <source>
        <dbReference type="SAM" id="Phobius"/>
    </source>
</evidence>
<dbReference type="SUPFAM" id="SSF52151">
    <property type="entry name" value="FabD/lysophospholipase-like"/>
    <property type="match status" value="1"/>
</dbReference>
<evidence type="ECO:0000256" key="7">
    <source>
        <dbReference type="ARBA" id="ARBA00022824"/>
    </source>
</evidence>
<comment type="subcellular location">
    <subcellularLocation>
        <location evidence="1">Endoplasmic reticulum membrane</location>
        <topology evidence="1">Single-pass membrane protein</topology>
    </subcellularLocation>
</comment>
<dbReference type="PANTHER" id="PTHR14226">
    <property type="entry name" value="NEUROPATHY TARGET ESTERASE/SWISS CHEESE D.MELANOGASTER"/>
    <property type="match status" value="1"/>
</dbReference>
<feature type="short sequence motif" description="GXGXXG" evidence="12">
    <location>
        <begin position="1018"/>
        <end position="1023"/>
    </location>
</feature>
<dbReference type="SMART" id="SM00100">
    <property type="entry name" value="cNMP"/>
    <property type="match status" value="2"/>
</dbReference>
<accession>A0A914WFW7</accession>
<dbReference type="InterPro" id="IPR016035">
    <property type="entry name" value="Acyl_Trfase/lysoPLipase"/>
</dbReference>
<evidence type="ECO:0000256" key="9">
    <source>
        <dbReference type="ARBA" id="ARBA00022989"/>
    </source>
</evidence>
<dbReference type="InterPro" id="IPR000595">
    <property type="entry name" value="cNMP-bd_dom"/>
</dbReference>
<feature type="active site" description="Nucleophile" evidence="12">
    <location>
        <position position="1047"/>
    </location>
</feature>
<keyword evidence="6 12" id="KW-0378">Hydrolase</keyword>
<feature type="compositionally biased region" description="Acidic residues" evidence="13">
    <location>
        <begin position="1358"/>
        <end position="1375"/>
    </location>
</feature>
<evidence type="ECO:0000256" key="10">
    <source>
        <dbReference type="ARBA" id="ARBA00023098"/>
    </source>
</evidence>
<feature type="domain" description="Cyclic nucleotide-binding" evidence="15">
    <location>
        <begin position="671"/>
        <end position="749"/>
    </location>
</feature>
<feature type="active site" description="Proton acceptor" evidence="12">
    <location>
        <position position="1166"/>
    </location>
</feature>
<dbReference type="SUPFAM" id="SSF51206">
    <property type="entry name" value="cAMP-binding domain-like"/>
    <property type="match status" value="3"/>
</dbReference>
<dbReference type="PROSITE" id="PS01237">
    <property type="entry name" value="UPF0028"/>
    <property type="match status" value="1"/>
</dbReference>
<protein>
    <recommendedName>
        <fullName evidence="3">lysophospholipase</fullName>
        <ecNumber evidence="3">3.1.1.5</ecNumber>
    </recommendedName>
</protein>
<dbReference type="InterPro" id="IPR018490">
    <property type="entry name" value="cNMP-bd_dom_sf"/>
</dbReference>
<evidence type="ECO:0000259" key="16">
    <source>
        <dbReference type="PROSITE" id="PS51635"/>
    </source>
</evidence>
<dbReference type="InterPro" id="IPR001423">
    <property type="entry name" value="LysoPLipase_patatin_CS"/>
</dbReference>
<keyword evidence="7" id="KW-0256">Endoplasmic reticulum</keyword>
<dbReference type="Pfam" id="PF00027">
    <property type="entry name" value="cNMP_binding"/>
    <property type="match status" value="1"/>
</dbReference>
<evidence type="ECO:0000256" key="3">
    <source>
        <dbReference type="ARBA" id="ARBA00013274"/>
    </source>
</evidence>
<feature type="compositionally biased region" description="Polar residues" evidence="13">
    <location>
        <begin position="221"/>
        <end position="241"/>
    </location>
</feature>
<dbReference type="WBParaSite" id="PSAMB.scaffold3size181960.g413.t1">
    <property type="protein sequence ID" value="PSAMB.scaffold3size181960.g413.t1"/>
    <property type="gene ID" value="PSAMB.scaffold3size181960.g413"/>
</dbReference>
<dbReference type="GO" id="GO:0046470">
    <property type="term" value="P:phosphatidylcholine metabolic process"/>
    <property type="evidence" value="ECO:0007669"/>
    <property type="project" value="InterPro"/>
</dbReference>
<keyword evidence="4" id="KW-0597">Phosphoprotein</keyword>
<evidence type="ECO:0000256" key="13">
    <source>
        <dbReference type="SAM" id="MobiDB-lite"/>
    </source>
</evidence>
<evidence type="ECO:0000256" key="4">
    <source>
        <dbReference type="ARBA" id="ARBA00022553"/>
    </source>
</evidence>
<evidence type="ECO:0000256" key="2">
    <source>
        <dbReference type="ARBA" id="ARBA00006636"/>
    </source>
</evidence>
<evidence type="ECO:0000259" key="15">
    <source>
        <dbReference type="PROSITE" id="PS50042"/>
    </source>
</evidence>
<dbReference type="FunFam" id="2.60.120.10:FF:000010">
    <property type="entry name" value="neuropathy target esterase isoform X1"/>
    <property type="match status" value="1"/>
</dbReference>
<dbReference type="InterPro" id="IPR050301">
    <property type="entry name" value="NTE"/>
</dbReference>
<evidence type="ECO:0000256" key="6">
    <source>
        <dbReference type="ARBA" id="ARBA00022801"/>
    </source>
</evidence>
<evidence type="ECO:0000256" key="12">
    <source>
        <dbReference type="PROSITE-ProRule" id="PRU01161"/>
    </source>
</evidence>
<dbReference type="Gene3D" id="3.40.1090.10">
    <property type="entry name" value="Cytosolic phospholipase A2 catalytic domain"/>
    <property type="match status" value="2"/>
</dbReference>
<feature type="short sequence motif" description="GXSXG" evidence="12">
    <location>
        <begin position="1045"/>
        <end position="1049"/>
    </location>
</feature>
<keyword evidence="11 14" id="KW-0472">Membrane</keyword>
<feature type="transmembrane region" description="Helical" evidence="14">
    <location>
        <begin position="119"/>
        <end position="143"/>
    </location>
</feature>
<keyword evidence="5 14" id="KW-0812">Transmembrane</keyword>
<dbReference type="InterPro" id="IPR002641">
    <property type="entry name" value="PNPLA_dom"/>
</dbReference>
<comment type="similarity">
    <text evidence="2">Belongs to the NTE family.</text>
</comment>
<feature type="region of interest" description="Disordered" evidence="13">
    <location>
        <begin position="1358"/>
        <end position="1416"/>
    </location>
</feature>
<feature type="region of interest" description="Disordered" evidence="13">
    <location>
        <begin position="218"/>
        <end position="253"/>
    </location>
</feature>
<dbReference type="PANTHER" id="PTHR14226:SF29">
    <property type="entry name" value="NEUROPATHY TARGET ESTERASE SWS"/>
    <property type="match status" value="1"/>
</dbReference>
<dbReference type="GO" id="GO:0005789">
    <property type="term" value="C:endoplasmic reticulum membrane"/>
    <property type="evidence" value="ECO:0007669"/>
    <property type="project" value="UniProtKB-SubCell"/>
</dbReference>
<sequence length="1416" mass="158655">MFVISGLEHQERGSQRVVMLNEIARDEAMVKNHRRWSSTTAASGASMQTRRFILIGGQSRRPPTAASPGSFPSVFAQPPYEPDCVTHTFNDAFQISDGPNSSIDPMVLRDGAAALLQSISWLVANTLTIVGFGFLLFVSYHLYRKYIAGEDRSPLRQGRRISPIRESDEDRERSAEGDGEMEEQTSAKSPSRRRHHRRKDDAGGLWPGQKLIRRIVKGKDSSASTSNNSDEANEANDSPPSRIQRRRHSIGPSQLARAAIAAKDFIVHGHPRIRRQLSMINRSALPRPPTEFFEPSDLPEIPPNLQPEIFYVLHNLKMLELPLSWKLDPKEIEVTTYTKGQYVVKPGDPDDSIIVVIDGAGLSICITHDVNRKEYQVKKLLEGSSLFSLLSMLEVLAGSQSIFRSVSAKAMGPTKVAKYPLRSFRESYLNDPQAWMRPIQIVITRLLHVTMTTLHQYLGLSRELTKPRLEDSKRPQIAPERARNPSGLSAGHGRTAALPQRLRQRRLSSNDGGDSADMDLNARKLFADALGLEGPEGIAALQGKITVENYPENHVIVEHGSKDNEKLMMVITGSLKLMQDRVNDDDDDENDDGEQERCDAVVFAREIIGGLQILSGEPSFYTIKTHNASFVAEMTKEAFQELVEERPNVVLAVAHAVLRRLSPFLRGIDFALDWVLLDSGLAIYRQGDAADCLYVVLSGRLRSVVRQNDKKTVIEEFGRGDLVGMIEVLQKKPRSTTVLAVRYSQLAKVPDGLLNFIKLKYPQVGFRMVQLLGQYYASYHRRLTGGGSPSADAPTSHHDPMAHIKNLHTIAVMPASKSVPLVAFTCELYHALNVNLNVLRLSSGKVADHLDPNVLDKNADFRLMHWLNVQEDNFPLVIYECDYEFTPWTRRCMRQADAILIVANGDTKTPKLDFLGDQLSFGQDGIRTNKELILLWKEGTEGPTGTFEWLKAGGWFSGHHHVRAPNRMYQWNPKDTPEQDVIEHYEQFVFPKKVDFYSDFSRLARILTGNAVGLVLGGGGARGAAHVGVIKAMREHGIPVDIVGGTSIGSMIGGLYCEAPDEPLVPRARVWFQMMSSLWRKVWDLTYAHTAMFTGAGFNKTLQLLFGDREIDDLWIPYFCISTNITTSEMRVHRSGPLWAYCRASMSLAGYLPPLCDPIDGHLLLDGGYVNNLPADVMRSLGARCVIAVDVGSAAENDLFNYGESLSGFWVLFRRLNPWAEPMRILGMEEIQSRLAFVSCVRQLEQVKKAPYCHYLRPPIELYKTLDFGKFNEIYELGYKYGTAVFDELVKSNENIKQVMNPDKLRAVNKMLRREPSRMADYDRSLTSSFTDLAAAMSKVPANQGIYPDDIVDMSYDEMTEEEDECTDFESDVDGDNYGSETDAEEIGRLRTPRKGSDLTPEEDPDEDPNDDTSSI</sequence>
<feature type="short sequence motif" description="DGA/G" evidence="12">
    <location>
        <begin position="1166"/>
        <end position="1168"/>
    </location>
</feature>
<evidence type="ECO:0000313" key="17">
    <source>
        <dbReference type="Proteomes" id="UP000887566"/>
    </source>
</evidence>
<evidence type="ECO:0000256" key="5">
    <source>
        <dbReference type="ARBA" id="ARBA00022692"/>
    </source>
</evidence>
<dbReference type="PROSITE" id="PS51635">
    <property type="entry name" value="PNPLA"/>
    <property type="match status" value="1"/>
</dbReference>
<keyword evidence="17" id="KW-1185">Reference proteome</keyword>
<reference evidence="18" key="1">
    <citation type="submission" date="2022-11" db="UniProtKB">
        <authorList>
            <consortium name="WormBaseParasite"/>
        </authorList>
    </citation>
    <scope>IDENTIFICATION</scope>
</reference>
<dbReference type="InterPro" id="IPR014710">
    <property type="entry name" value="RmlC-like_jellyroll"/>
</dbReference>
<dbReference type="GO" id="GO:0016042">
    <property type="term" value="P:lipid catabolic process"/>
    <property type="evidence" value="ECO:0007669"/>
    <property type="project" value="UniProtKB-UniRule"/>
</dbReference>
<dbReference type="InterPro" id="IPR056556">
    <property type="entry name" value="NTE1_P-loop_dom"/>
</dbReference>
<evidence type="ECO:0000256" key="11">
    <source>
        <dbReference type="ARBA" id="ARBA00023136"/>
    </source>
</evidence>
<organism evidence="17 18">
    <name type="scientific">Plectus sambesii</name>
    <dbReference type="NCBI Taxonomy" id="2011161"/>
    <lineage>
        <taxon>Eukaryota</taxon>
        <taxon>Metazoa</taxon>
        <taxon>Ecdysozoa</taxon>
        <taxon>Nematoda</taxon>
        <taxon>Chromadorea</taxon>
        <taxon>Plectida</taxon>
        <taxon>Plectina</taxon>
        <taxon>Plectoidea</taxon>
        <taxon>Plectidae</taxon>
        <taxon>Plectus</taxon>
    </lineage>
</organism>
<evidence type="ECO:0000313" key="18">
    <source>
        <dbReference type="WBParaSite" id="PSAMB.scaffold3size181960.g413.t1"/>
    </source>
</evidence>
<evidence type="ECO:0000256" key="1">
    <source>
        <dbReference type="ARBA" id="ARBA00004389"/>
    </source>
</evidence>
<keyword evidence="8 12" id="KW-0442">Lipid degradation</keyword>
<name>A0A914WFW7_9BILA</name>
<dbReference type="CDD" id="cd00038">
    <property type="entry name" value="CAP_ED"/>
    <property type="match status" value="1"/>
</dbReference>
<feature type="region of interest" description="Disordered" evidence="13">
    <location>
        <begin position="154"/>
        <end position="205"/>
    </location>
</feature>
<dbReference type="PROSITE" id="PS50042">
    <property type="entry name" value="CNMP_BINDING_3"/>
    <property type="match status" value="2"/>
</dbReference>
<proteinExistence type="inferred from homology"/>